<evidence type="ECO:0000256" key="3">
    <source>
        <dbReference type="PIRSR" id="PIRSR028757-1"/>
    </source>
</evidence>
<accession>A0A160FV49</accession>
<dbReference type="SUPFAM" id="SSF52317">
    <property type="entry name" value="Class I glutamine amidotransferase-like"/>
    <property type="match status" value="1"/>
</dbReference>
<dbReference type="Pfam" id="PF02016">
    <property type="entry name" value="Peptidase_S66"/>
    <property type="match status" value="1"/>
</dbReference>
<feature type="active site" description="Charge relay system" evidence="3">
    <location>
        <position position="248"/>
    </location>
</feature>
<dbReference type="EMBL" id="CP014579">
    <property type="protein sequence ID" value="ANB77021.1"/>
    <property type="molecule type" value="Genomic_DNA"/>
</dbReference>
<dbReference type="PIRSF" id="PIRSF028757">
    <property type="entry name" value="LD-carboxypeptidase"/>
    <property type="match status" value="1"/>
</dbReference>
<reference evidence="6 7" key="1">
    <citation type="journal article" date="2016" name="Gene">
        <title>PacBio SMRT assembly of a complex multi-replicon genome reveals chlorocatechol degradative operon in a region of genome plasticity.</title>
        <authorList>
            <person name="Ricker N."/>
            <person name="Shen S.Y."/>
            <person name="Goordial J."/>
            <person name="Jin S."/>
            <person name="Fulthorpe R.R."/>
        </authorList>
    </citation>
    <scope>NUCLEOTIDE SEQUENCE [LARGE SCALE GENOMIC DNA]</scope>
    <source>
        <strain evidence="6 7">OLGA172</strain>
    </source>
</reference>
<dbReference type="InterPro" id="IPR040449">
    <property type="entry name" value="Peptidase_S66_N"/>
</dbReference>
<feature type="active site" description="Nucleophile" evidence="3">
    <location>
        <position position="115"/>
    </location>
</feature>
<dbReference type="RefSeq" id="WP_063500224.1">
    <property type="nucleotide sequence ID" value="NZ_CP014579.1"/>
</dbReference>
<evidence type="ECO:0000256" key="1">
    <source>
        <dbReference type="ARBA" id="ARBA00010233"/>
    </source>
</evidence>
<dbReference type="AlphaFoldDB" id="A0A160FV49"/>
<dbReference type="OrthoDB" id="9807329at2"/>
<dbReference type="PANTHER" id="PTHR30237">
    <property type="entry name" value="MURAMOYLTETRAPEPTIDE CARBOXYPEPTIDASE"/>
    <property type="match status" value="1"/>
</dbReference>
<dbReference type="SUPFAM" id="SSF141986">
    <property type="entry name" value="LD-carboxypeptidase A C-terminal domain-like"/>
    <property type="match status" value="1"/>
</dbReference>
<dbReference type="Pfam" id="PF17676">
    <property type="entry name" value="Peptidase_S66C"/>
    <property type="match status" value="1"/>
</dbReference>
<dbReference type="PANTHER" id="PTHR30237:SF5">
    <property type="entry name" value="CARBOXYPEPTIDASE VC_A0337-RELATED"/>
    <property type="match status" value="1"/>
</dbReference>
<dbReference type="InterPro" id="IPR040921">
    <property type="entry name" value="Peptidase_S66C"/>
</dbReference>
<protein>
    <submittedName>
        <fullName evidence="6">Peptidase U61</fullName>
    </submittedName>
</protein>
<feature type="domain" description="LD-carboxypeptidase C-terminal" evidence="5">
    <location>
        <begin position="209"/>
        <end position="332"/>
    </location>
</feature>
<dbReference type="InterPro" id="IPR029062">
    <property type="entry name" value="Class_I_gatase-like"/>
</dbReference>
<gene>
    <name evidence="6" type="ORF">AYM40_33395</name>
</gene>
<dbReference type="InterPro" id="IPR027461">
    <property type="entry name" value="Carboxypeptidase_A_C_sf"/>
</dbReference>
<sequence>MNIRFPKPLAHGDLIAITAPSSGVPAPLYPRLDRAIDALRKRGYRVLEGECLRQQYKSASAAREQRASELMRFLTEPGIAAVMPPWGGELAMELLPLLDFRALADVPAKWFSGFSDLSTLHLPLTTIAGWATLHGPNLMQLGGADTDAVTAAIWDVLTVQPDTPFSQGALQRHQSKGVDRPAGSGAIPLFDEKTTWKRLDRSKSDIELSGRLIGGCLDTISRLVGTSFGNVPGFVESSLADGTLLYLENAEMKPCELVRSLLNLRLSGWFEGLSGVLIGRSAAPDSVQSDELSYIDALRSVLGDIQCPVMYDMDIGHVPPQLSLVNGALAQVKLRDGCGTIVQRLA</sequence>
<keyword evidence="7" id="KW-1185">Reference proteome</keyword>
<dbReference type="Gene3D" id="3.50.30.60">
    <property type="entry name" value="LD-carboxypeptidase A C-terminal domain-like"/>
    <property type="match status" value="1"/>
</dbReference>
<dbReference type="GO" id="GO:0016787">
    <property type="term" value="F:hydrolase activity"/>
    <property type="evidence" value="ECO:0007669"/>
    <property type="project" value="UniProtKB-KW"/>
</dbReference>
<name>A0A160FV49_9BURK</name>
<dbReference type="KEGG" id="buz:AYM40_33395"/>
<dbReference type="CDD" id="cd07062">
    <property type="entry name" value="Peptidase_S66_mccF_like"/>
    <property type="match status" value="1"/>
</dbReference>
<evidence type="ECO:0000259" key="5">
    <source>
        <dbReference type="Pfam" id="PF17676"/>
    </source>
</evidence>
<dbReference type="Proteomes" id="UP000076852">
    <property type="component" value="Chromosome 2"/>
</dbReference>
<dbReference type="InterPro" id="IPR027478">
    <property type="entry name" value="LdcA_N"/>
</dbReference>
<evidence type="ECO:0000259" key="4">
    <source>
        <dbReference type="Pfam" id="PF02016"/>
    </source>
</evidence>
<organism evidence="6 7">
    <name type="scientific">Paraburkholderia phytofirmans OLGA172</name>
    <dbReference type="NCBI Taxonomy" id="1417228"/>
    <lineage>
        <taxon>Bacteria</taxon>
        <taxon>Pseudomonadati</taxon>
        <taxon>Pseudomonadota</taxon>
        <taxon>Betaproteobacteria</taxon>
        <taxon>Burkholderiales</taxon>
        <taxon>Burkholderiaceae</taxon>
        <taxon>Paraburkholderia</taxon>
    </lineage>
</organism>
<dbReference type="Gene3D" id="3.40.50.10740">
    <property type="entry name" value="Class I glutamine amidotransferase-like"/>
    <property type="match status" value="1"/>
</dbReference>
<keyword evidence="2" id="KW-0378">Hydrolase</keyword>
<feature type="active site" description="Charge relay system" evidence="3">
    <location>
        <position position="317"/>
    </location>
</feature>
<evidence type="ECO:0000256" key="2">
    <source>
        <dbReference type="ARBA" id="ARBA00022801"/>
    </source>
</evidence>
<evidence type="ECO:0000313" key="6">
    <source>
        <dbReference type="EMBL" id="ANB77021.1"/>
    </source>
</evidence>
<dbReference type="InterPro" id="IPR003507">
    <property type="entry name" value="S66_fam"/>
</dbReference>
<comment type="similarity">
    <text evidence="1">Belongs to the peptidase S66 family.</text>
</comment>
<evidence type="ECO:0000313" key="7">
    <source>
        <dbReference type="Proteomes" id="UP000076852"/>
    </source>
</evidence>
<proteinExistence type="inferred from homology"/>
<feature type="domain" description="LD-carboxypeptidase N-terminal" evidence="4">
    <location>
        <begin position="15"/>
        <end position="135"/>
    </location>
</feature>